<dbReference type="EMBL" id="ATLK01000001">
    <property type="protein sequence ID" value="KFF30810.1"/>
    <property type="molecule type" value="Genomic_DNA"/>
</dbReference>
<dbReference type="UniPathway" id="UPA00068"/>
<dbReference type="PANTHER" id="PTHR34471:SF1">
    <property type="entry name" value="ARGININE REPRESSOR"/>
    <property type="match status" value="1"/>
</dbReference>
<evidence type="ECO:0000256" key="4">
    <source>
        <dbReference type="ARBA" id="ARBA00022491"/>
    </source>
</evidence>
<dbReference type="Pfam" id="PF02863">
    <property type="entry name" value="Arg_repressor_C"/>
    <property type="match status" value="1"/>
</dbReference>
<feature type="region of interest" description="Disordered" evidence="10">
    <location>
        <begin position="30"/>
        <end position="74"/>
    </location>
</feature>
<dbReference type="InterPro" id="IPR036388">
    <property type="entry name" value="WH-like_DNA-bd_sf"/>
</dbReference>
<dbReference type="AlphaFoldDB" id="A0A080N3U6"/>
<dbReference type="InterPro" id="IPR036390">
    <property type="entry name" value="WH_DNA-bd_sf"/>
</dbReference>
<evidence type="ECO:0000256" key="5">
    <source>
        <dbReference type="ARBA" id="ARBA00023015"/>
    </source>
</evidence>
<dbReference type="PRINTS" id="PR01467">
    <property type="entry name" value="ARGREPRESSOR"/>
</dbReference>
<feature type="domain" description="Arginine repressor C-terminal" evidence="12">
    <location>
        <begin position="161"/>
        <end position="221"/>
    </location>
</feature>
<dbReference type="STRING" id="1341695.BBOMB_0122"/>
<dbReference type="PANTHER" id="PTHR34471">
    <property type="entry name" value="ARGININE REPRESSOR"/>
    <property type="match status" value="1"/>
</dbReference>
<dbReference type="Proteomes" id="UP000028730">
    <property type="component" value="Unassembled WGS sequence"/>
</dbReference>
<keyword evidence="14" id="KW-1185">Reference proteome</keyword>
<dbReference type="GO" id="GO:0003700">
    <property type="term" value="F:DNA-binding transcription factor activity"/>
    <property type="evidence" value="ECO:0007669"/>
    <property type="project" value="UniProtKB-UniRule"/>
</dbReference>
<gene>
    <name evidence="8" type="primary">argR</name>
    <name evidence="13" type="ORF">BBOMB_0122</name>
</gene>
<sequence length="233" mass="25246">MENNIDQIAAERNVVEFQVGDTSYVNATELSVDNRGQDEIRVENADEDDVKSTDAEESKPEGNADSTRTRRPSNRAARLSMIQDLLGSTQVASQAQLSDLLSERGIHVTQATLSRDLDEMNATKTRMKNGRIAYTLGIAAWEGQATTTERIDKQLSRGLSGLITSVAAAQNLLVVHTPAGAAQYMASVIDRQPIDGILGTVAGDDTVLLICADDDTAKDRSRWLLDVASKREG</sequence>
<dbReference type="GO" id="GO:0003677">
    <property type="term" value="F:DNA binding"/>
    <property type="evidence" value="ECO:0007669"/>
    <property type="project" value="UniProtKB-KW"/>
</dbReference>
<evidence type="ECO:0000313" key="14">
    <source>
        <dbReference type="Proteomes" id="UP000028730"/>
    </source>
</evidence>
<dbReference type="GO" id="GO:0005737">
    <property type="term" value="C:cytoplasm"/>
    <property type="evidence" value="ECO:0007669"/>
    <property type="project" value="UniProtKB-SubCell"/>
</dbReference>
<comment type="subcellular location">
    <subcellularLocation>
        <location evidence="1 8">Cytoplasm</location>
    </subcellularLocation>
</comment>
<comment type="function">
    <text evidence="8">Regulates arginine biosynthesis genes.</text>
</comment>
<keyword evidence="4 8" id="KW-0678">Repressor</keyword>
<dbReference type="Pfam" id="PF01316">
    <property type="entry name" value="Arg_repressor"/>
    <property type="match status" value="1"/>
</dbReference>
<comment type="pathway">
    <text evidence="8">Amino-acid biosynthesis; L-arginine biosynthesis [regulation].</text>
</comment>
<feature type="compositionally biased region" description="Basic and acidic residues" evidence="10">
    <location>
        <begin position="35"/>
        <end position="62"/>
    </location>
</feature>
<dbReference type="SUPFAM" id="SSF55252">
    <property type="entry name" value="C-terminal domain of arginine repressor"/>
    <property type="match status" value="1"/>
</dbReference>
<dbReference type="NCBIfam" id="TIGR01529">
    <property type="entry name" value="argR_whole"/>
    <property type="match status" value="1"/>
</dbReference>
<evidence type="ECO:0000259" key="11">
    <source>
        <dbReference type="Pfam" id="PF01316"/>
    </source>
</evidence>
<evidence type="ECO:0000256" key="3">
    <source>
        <dbReference type="ARBA" id="ARBA00022490"/>
    </source>
</evidence>
<feature type="domain" description="Arginine repressor DNA-binding" evidence="11">
    <location>
        <begin position="74"/>
        <end position="136"/>
    </location>
</feature>
<evidence type="ECO:0000259" key="12">
    <source>
        <dbReference type="Pfam" id="PF02863"/>
    </source>
</evidence>
<protein>
    <recommendedName>
        <fullName evidence="8 9">Arginine repressor</fullName>
    </recommendedName>
</protein>
<dbReference type="eggNOG" id="COG1438">
    <property type="taxonomic scope" value="Bacteria"/>
</dbReference>
<dbReference type="GO" id="GO:0034618">
    <property type="term" value="F:arginine binding"/>
    <property type="evidence" value="ECO:0007669"/>
    <property type="project" value="InterPro"/>
</dbReference>
<dbReference type="SUPFAM" id="SSF46785">
    <property type="entry name" value="Winged helix' DNA-binding domain"/>
    <property type="match status" value="1"/>
</dbReference>
<comment type="similarity">
    <text evidence="2 8">Belongs to the ArgR family.</text>
</comment>
<comment type="caution">
    <text evidence="13">The sequence shown here is derived from an EMBL/GenBank/DDBJ whole genome shotgun (WGS) entry which is preliminary data.</text>
</comment>
<dbReference type="Gene3D" id="3.30.1360.40">
    <property type="match status" value="1"/>
</dbReference>
<dbReference type="InterPro" id="IPR001669">
    <property type="entry name" value="Arg_repress"/>
</dbReference>
<keyword evidence="3 8" id="KW-0963">Cytoplasm</keyword>
<proteinExistence type="inferred from homology"/>
<dbReference type="InterPro" id="IPR020900">
    <property type="entry name" value="Arg_repress_DNA-bd"/>
</dbReference>
<evidence type="ECO:0000256" key="6">
    <source>
        <dbReference type="ARBA" id="ARBA00023125"/>
    </source>
</evidence>
<dbReference type="Gene3D" id="1.10.10.10">
    <property type="entry name" value="Winged helix-like DNA-binding domain superfamily/Winged helix DNA-binding domain"/>
    <property type="match status" value="1"/>
</dbReference>
<organism evidence="13 14">
    <name type="scientific">Bifidobacterium bombi DSM 19703</name>
    <dbReference type="NCBI Taxonomy" id="1341695"/>
    <lineage>
        <taxon>Bacteria</taxon>
        <taxon>Bacillati</taxon>
        <taxon>Actinomycetota</taxon>
        <taxon>Actinomycetes</taxon>
        <taxon>Bifidobacteriales</taxon>
        <taxon>Bifidobacteriaceae</taxon>
        <taxon>Bifidobacterium</taxon>
    </lineage>
</organism>
<dbReference type="GO" id="GO:1900079">
    <property type="term" value="P:regulation of arginine biosynthetic process"/>
    <property type="evidence" value="ECO:0007669"/>
    <property type="project" value="UniProtKB-UniRule"/>
</dbReference>
<evidence type="ECO:0000256" key="2">
    <source>
        <dbReference type="ARBA" id="ARBA00008316"/>
    </source>
</evidence>
<reference evidence="13 14" key="1">
    <citation type="journal article" date="2014" name="Appl. Environ. Microbiol.">
        <title>Genomic encyclopedia of type strains of the genus Bifidobacterium.</title>
        <authorList>
            <person name="Milani C."/>
            <person name="Lugli G.A."/>
            <person name="Duranti S."/>
            <person name="Turroni F."/>
            <person name="Bottacini F."/>
            <person name="Mangifesta M."/>
            <person name="Sanchez B."/>
            <person name="Viappiani A."/>
            <person name="Mancabelli L."/>
            <person name="Taminiau B."/>
            <person name="Delcenserie V."/>
            <person name="Barrangou R."/>
            <person name="Margolles A."/>
            <person name="van Sinderen D."/>
            <person name="Ventura M."/>
        </authorList>
    </citation>
    <scope>NUCLEOTIDE SEQUENCE [LARGE SCALE GENOMIC DNA]</scope>
    <source>
        <strain evidence="13 14">DSM 19703</strain>
    </source>
</reference>
<evidence type="ECO:0000256" key="9">
    <source>
        <dbReference type="NCBIfam" id="TIGR01529"/>
    </source>
</evidence>
<keyword evidence="6 8" id="KW-0238">DNA-binding</keyword>
<dbReference type="InterPro" id="IPR020899">
    <property type="entry name" value="Arg_repress_C"/>
</dbReference>
<dbReference type="HAMAP" id="MF_00173">
    <property type="entry name" value="Arg_repressor"/>
    <property type="match status" value="1"/>
</dbReference>
<evidence type="ECO:0000313" key="13">
    <source>
        <dbReference type="EMBL" id="KFF30810.1"/>
    </source>
</evidence>
<dbReference type="GO" id="GO:0051259">
    <property type="term" value="P:protein complex oligomerization"/>
    <property type="evidence" value="ECO:0007669"/>
    <property type="project" value="InterPro"/>
</dbReference>
<dbReference type="GO" id="GO:0006526">
    <property type="term" value="P:L-arginine biosynthetic process"/>
    <property type="evidence" value="ECO:0007669"/>
    <property type="project" value="UniProtKB-UniPathway"/>
</dbReference>
<dbReference type="InterPro" id="IPR036251">
    <property type="entry name" value="Arg_repress_C_sf"/>
</dbReference>
<evidence type="ECO:0000256" key="1">
    <source>
        <dbReference type="ARBA" id="ARBA00004496"/>
    </source>
</evidence>
<keyword evidence="5 8" id="KW-0805">Transcription regulation</keyword>
<evidence type="ECO:0000256" key="7">
    <source>
        <dbReference type="ARBA" id="ARBA00023163"/>
    </source>
</evidence>
<evidence type="ECO:0000256" key="10">
    <source>
        <dbReference type="SAM" id="MobiDB-lite"/>
    </source>
</evidence>
<name>A0A080N3U6_9BIFI</name>
<evidence type="ECO:0000256" key="8">
    <source>
        <dbReference type="HAMAP-Rule" id="MF_00173"/>
    </source>
</evidence>
<keyword evidence="7 8" id="KW-0804">Transcription</keyword>
<accession>A0A080N3U6</accession>
<keyword evidence="8" id="KW-0055">Arginine biosynthesis</keyword>
<keyword evidence="8" id="KW-0028">Amino-acid biosynthesis</keyword>